<keyword evidence="2" id="KW-0808">Transferase</keyword>
<dbReference type="PROSITE" id="PS51186">
    <property type="entry name" value="GNAT"/>
    <property type="match status" value="1"/>
</dbReference>
<dbReference type="SUPFAM" id="SSF55729">
    <property type="entry name" value="Acyl-CoA N-acyltransferases (Nat)"/>
    <property type="match status" value="1"/>
</dbReference>
<protein>
    <submittedName>
        <fullName evidence="2">Putative ribosomal N-acetyltransferase YdaF</fullName>
        <ecNumber evidence="2">2.3.1.-</ecNumber>
    </submittedName>
</protein>
<dbReference type="CDD" id="cd04301">
    <property type="entry name" value="NAT_SF"/>
    <property type="match status" value="1"/>
</dbReference>
<dbReference type="Gene3D" id="3.40.630.30">
    <property type="match status" value="1"/>
</dbReference>
<comment type="caution">
    <text evidence="2">The sequence shown here is derived from an EMBL/GenBank/DDBJ whole genome shotgun (WGS) entry which is preliminary data.</text>
</comment>
<reference evidence="2 3" key="1">
    <citation type="submission" date="2016-04" db="EMBL/GenBank/DDBJ databases">
        <title>Genome sequence of Methanobrevibacter cuticularis DSM 11139.</title>
        <authorList>
            <person name="Poehlein A."/>
            <person name="Seedorf H."/>
            <person name="Daniel R."/>
        </authorList>
    </citation>
    <scope>NUCLEOTIDE SEQUENCE [LARGE SCALE GENOMIC DNA]</scope>
    <source>
        <strain evidence="2 3">DSM 11139</strain>
    </source>
</reference>
<dbReference type="PATRIC" id="fig|47311.3.peg.865"/>
<evidence type="ECO:0000259" key="1">
    <source>
        <dbReference type="PROSITE" id="PS51186"/>
    </source>
</evidence>
<keyword evidence="3" id="KW-1185">Reference proteome</keyword>
<dbReference type="EC" id="2.3.1.-" evidence="2"/>
<dbReference type="AlphaFoldDB" id="A0A166EBN1"/>
<proteinExistence type="predicted"/>
<accession>A0A166EBN1</accession>
<dbReference type="InterPro" id="IPR000182">
    <property type="entry name" value="GNAT_dom"/>
</dbReference>
<dbReference type="PANTHER" id="PTHR43328">
    <property type="entry name" value="ACETYLTRANSFERASE-RELATED"/>
    <property type="match status" value="1"/>
</dbReference>
<dbReference type="RefSeq" id="WP_169805387.1">
    <property type="nucleotide sequence ID" value="NZ_LWMW01000091.1"/>
</dbReference>
<dbReference type="Pfam" id="PF13302">
    <property type="entry name" value="Acetyltransf_3"/>
    <property type="match status" value="1"/>
</dbReference>
<dbReference type="InterPro" id="IPR016181">
    <property type="entry name" value="Acyl_CoA_acyltransferase"/>
</dbReference>
<dbReference type="STRING" id="47311.MBCUT_07830"/>
<dbReference type="OrthoDB" id="120213at2157"/>
<evidence type="ECO:0000313" key="3">
    <source>
        <dbReference type="Proteomes" id="UP000077275"/>
    </source>
</evidence>
<dbReference type="Proteomes" id="UP000077275">
    <property type="component" value="Unassembled WGS sequence"/>
</dbReference>
<evidence type="ECO:0000313" key="2">
    <source>
        <dbReference type="EMBL" id="KZX16481.1"/>
    </source>
</evidence>
<sequence length="162" mass="18557">MRKLNKGDSNSLTKHANNYNIAKFLTNEFPHPYSISDAKKFIEMTYQEFPMRTFGIEINGEIAGVISVVPISDNKSRIVGELGYWLSEDYWNNGITTLAIKKIVKYAFKTFKFDYILANPFVDNLASQKVLKKVGFKLKSKNSQNIIKNKIVHEVLIFCIVP</sequence>
<name>A0A166EBN1_9EURY</name>
<gene>
    <name evidence="2" type="primary">ydaF_2</name>
    <name evidence="2" type="ORF">MBCUT_07830</name>
</gene>
<organism evidence="2 3">
    <name type="scientific">Methanobrevibacter cuticularis</name>
    <dbReference type="NCBI Taxonomy" id="47311"/>
    <lineage>
        <taxon>Archaea</taxon>
        <taxon>Methanobacteriati</taxon>
        <taxon>Methanobacteriota</taxon>
        <taxon>Methanomada group</taxon>
        <taxon>Methanobacteria</taxon>
        <taxon>Methanobacteriales</taxon>
        <taxon>Methanobacteriaceae</taxon>
        <taxon>Methanobrevibacter</taxon>
    </lineage>
</organism>
<feature type="domain" description="N-acetyltransferase" evidence="1">
    <location>
        <begin position="1"/>
        <end position="162"/>
    </location>
</feature>
<dbReference type="PANTHER" id="PTHR43328:SF1">
    <property type="entry name" value="N-ACETYLTRANSFERASE DOMAIN-CONTAINING PROTEIN"/>
    <property type="match status" value="1"/>
</dbReference>
<keyword evidence="2" id="KW-0012">Acyltransferase</keyword>
<dbReference type="GO" id="GO:0016747">
    <property type="term" value="F:acyltransferase activity, transferring groups other than amino-acyl groups"/>
    <property type="evidence" value="ECO:0007669"/>
    <property type="project" value="InterPro"/>
</dbReference>
<dbReference type="EMBL" id="LWMW01000091">
    <property type="protein sequence ID" value="KZX16481.1"/>
    <property type="molecule type" value="Genomic_DNA"/>
</dbReference>